<accession>A0A0W0SD41</accession>
<name>A0A0W0SD41_9GAMM</name>
<dbReference type="EMBL" id="LNXW01000013">
    <property type="protein sequence ID" value="KTC80973.1"/>
    <property type="molecule type" value="Genomic_DNA"/>
</dbReference>
<protein>
    <recommendedName>
        <fullName evidence="4">Glycosyltransferase RgtA/B/C/D-like domain-containing protein</fullName>
    </recommendedName>
</protein>
<keyword evidence="1" id="KW-1133">Transmembrane helix</keyword>
<feature type="transmembrane region" description="Helical" evidence="1">
    <location>
        <begin position="90"/>
        <end position="110"/>
    </location>
</feature>
<reference evidence="2 3" key="1">
    <citation type="submission" date="2015-11" db="EMBL/GenBank/DDBJ databases">
        <title>Genomic analysis of 38 Legionella species identifies large and diverse effector repertoires.</title>
        <authorList>
            <person name="Burstein D."/>
            <person name="Amaro F."/>
            <person name="Zusman T."/>
            <person name="Lifshitz Z."/>
            <person name="Cohen O."/>
            <person name="Gilbert J.A."/>
            <person name="Pupko T."/>
            <person name="Shuman H.A."/>
            <person name="Segal G."/>
        </authorList>
    </citation>
    <scope>NUCLEOTIDE SEQUENCE [LARGE SCALE GENOMIC DNA]</scope>
    <source>
        <strain evidence="2 3">ORW</strain>
    </source>
</reference>
<dbReference type="RefSeq" id="WP_058388179.1">
    <property type="nucleotide sequence ID" value="NZ_LNXW01000013.1"/>
</dbReference>
<sequence>MDLFIKKNNLPDILLFITTALVFFSIVSFWCFNIDSIGIHGDEAWLGLRGVEYLKNGIESPYGMNKYTGILQSFFNFLIFKYFSIGVIQLRVTGVILNSVSLAILLFSLVKNKMTKIALCFSLFFAQSSLYLLDAKVA</sequence>
<feature type="transmembrane region" description="Helical" evidence="1">
    <location>
        <begin position="13"/>
        <end position="32"/>
    </location>
</feature>
<dbReference type="PATRIC" id="fig|28084.5.peg.3251"/>
<dbReference type="OrthoDB" id="8223178at2"/>
<evidence type="ECO:0000256" key="1">
    <source>
        <dbReference type="SAM" id="Phobius"/>
    </source>
</evidence>
<dbReference type="Proteomes" id="UP000054921">
    <property type="component" value="Unassembled WGS sequence"/>
</dbReference>
<dbReference type="AlphaFoldDB" id="A0A0W0SD41"/>
<comment type="caution">
    <text evidence="2">The sequence shown here is derived from an EMBL/GenBank/DDBJ whole genome shotgun (WGS) entry which is preliminary data.</text>
</comment>
<evidence type="ECO:0000313" key="2">
    <source>
        <dbReference type="EMBL" id="KTC80973.1"/>
    </source>
</evidence>
<evidence type="ECO:0000313" key="3">
    <source>
        <dbReference type="Proteomes" id="UP000054921"/>
    </source>
</evidence>
<gene>
    <name evidence="2" type="ORF">Lche_2993</name>
</gene>
<keyword evidence="1" id="KW-0812">Transmembrane</keyword>
<keyword evidence="1" id="KW-0472">Membrane</keyword>
<evidence type="ECO:0008006" key="4">
    <source>
        <dbReference type="Google" id="ProtNLM"/>
    </source>
</evidence>
<organism evidence="2 3">
    <name type="scientific">Legionella cherrii</name>
    <dbReference type="NCBI Taxonomy" id="28084"/>
    <lineage>
        <taxon>Bacteria</taxon>
        <taxon>Pseudomonadati</taxon>
        <taxon>Pseudomonadota</taxon>
        <taxon>Gammaproteobacteria</taxon>
        <taxon>Legionellales</taxon>
        <taxon>Legionellaceae</taxon>
        <taxon>Legionella</taxon>
    </lineage>
</organism>
<proteinExistence type="predicted"/>